<accession>A0A8W8NRG8</accession>
<dbReference type="SUPFAM" id="SSF49785">
    <property type="entry name" value="Galactose-binding domain-like"/>
    <property type="match status" value="1"/>
</dbReference>
<name>A0A8W8NRG8_MAGGI</name>
<keyword evidence="3" id="KW-1185">Reference proteome</keyword>
<protein>
    <recommendedName>
        <fullName evidence="4">Scavenger receptor class F member 2</fullName>
    </recommendedName>
</protein>
<evidence type="ECO:0000256" key="1">
    <source>
        <dbReference type="SAM" id="SignalP"/>
    </source>
</evidence>
<dbReference type="EnsemblMetazoa" id="G7630.1">
    <property type="protein sequence ID" value="G7630.1:cds"/>
    <property type="gene ID" value="G7630"/>
</dbReference>
<feature type="chain" id="PRO_5036464887" description="Scavenger receptor class F member 2" evidence="1">
    <location>
        <begin position="20"/>
        <end position="215"/>
    </location>
</feature>
<dbReference type="Gene3D" id="2.60.120.260">
    <property type="entry name" value="Galactose-binding domain-like"/>
    <property type="match status" value="1"/>
</dbReference>
<dbReference type="Pfam" id="PF22633">
    <property type="entry name" value="F5_F8_type_C_2"/>
    <property type="match status" value="1"/>
</dbReference>
<dbReference type="Proteomes" id="UP000005408">
    <property type="component" value="Unassembled WGS sequence"/>
</dbReference>
<evidence type="ECO:0008006" key="4">
    <source>
        <dbReference type="Google" id="ProtNLM"/>
    </source>
</evidence>
<organism evidence="2 3">
    <name type="scientific">Magallana gigas</name>
    <name type="common">Pacific oyster</name>
    <name type="synonym">Crassostrea gigas</name>
    <dbReference type="NCBI Taxonomy" id="29159"/>
    <lineage>
        <taxon>Eukaryota</taxon>
        <taxon>Metazoa</taxon>
        <taxon>Spiralia</taxon>
        <taxon>Lophotrochozoa</taxon>
        <taxon>Mollusca</taxon>
        <taxon>Bivalvia</taxon>
        <taxon>Autobranchia</taxon>
        <taxon>Pteriomorphia</taxon>
        <taxon>Ostreida</taxon>
        <taxon>Ostreoidea</taxon>
        <taxon>Ostreidae</taxon>
        <taxon>Magallana</taxon>
    </lineage>
</organism>
<evidence type="ECO:0000313" key="3">
    <source>
        <dbReference type="Proteomes" id="UP000005408"/>
    </source>
</evidence>
<proteinExistence type="predicted"/>
<dbReference type="InterPro" id="IPR008979">
    <property type="entry name" value="Galactose-bd-like_sf"/>
</dbReference>
<sequence length="215" mass="24065">MGLFLVVFLAYLFIVKTTTYNQFVRKGTTVATNSSQLGTYKASRAVDENFNQHIINCSHTSANCNIKEAWLRINLRKVYSIKSVKFWYRTDRRDGKNTIRLPGYSILVSNESWPNSSCYRDPVSPNLPSINENECLATTQYIWIYQSHKSSEDCAPMLEICEVQVYGCDVGFYGENCSKACGLCKSGTCDIMTGQCDELGCALPGFQASECIGSL</sequence>
<evidence type="ECO:0000313" key="2">
    <source>
        <dbReference type="EnsemblMetazoa" id="G7630.1:cds"/>
    </source>
</evidence>
<dbReference type="AlphaFoldDB" id="A0A8W8NRG8"/>
<keyword evidence="1" id="KW-0732">Signal</keyword>
<feature type="signal peptide" evidence="1">
    <location>
        <begin position="1"/>
        <end position="19"/>
    </location>
</feature>
<reference evidence="2" key="1">
    <citation type="submission" date="2022-08" db="UniProtKB">
        <authorList>
            <consortium name="EnsemblMetazoa"/>
        </authorList>
    </citation>
    <scope>IDENTIFICATION</scope>
    <source>
        <strain evidence="2">05x7-T-G4-1.051#20</strain>
    </source>
</reference>